<dbReference type="PANTHER" id="PTHR24369:SF170">
    <property type="entry name" value="LEUCINE-RICH REPEAT-CONTAINING PROTEIN 3"/>
    <property type="match status" value="1"/>
</dbReference>
<keyword evidence="3 10" id="KW-0812">Transmembrane</keyword>
<dbReference type="InterPro" id="IPR003591">
    <property type="entry name" value="Leu-rich_rpt_typical-subtyp"/>
</dbReference>
<dbReference type="InterPro" id="IPR001611">
    <property type="entry name" value="Leu-rich_rpt"/>
</dbReference>
<evidence type="ECO:0000256" key="3">
    <source>
        <dbReference type="ARBA" id="ARBA00022692"/>
    </source>
</evidence>
<evidence type="ECO:0000256" key="8">
    <source>
        <dbReference type="ARBA" id="ARBA00049658"/>
    </source>
</evidence>
<evidence type="ECO:0000256" key="1">
    <source>
        <dbReference type="ARBA" id="ARBA00004167"/>
    </source>
</evidence>
<keyword evidence="4" id="KW-0732">Signal</keyword>
<feature type="domain" description="LRRNT" evidence="11">
    <location>
        <begin position="76"/>
        <end position="112"/>
    </location>
</feature>
<keyword evidence="2" id="KW-0433">Leucine-rich repeat</keyword>
<evidence type="ECO:0000256" key="2">
    <source>
        <dbReference type="ARBA" id="ARBA00022614"/>
    </source>
</evidence>
<evidence type="ECO:0000256" key="9">
    <source>
        <dbReference type="ARBA" id="ARBA00049749"/>
    </source>
</evidence>
<comment type="subcellular location">
    <subcellularLocation>
        <location evidence="1">Membrane</location>
        <topology evidence="1">Single-pass membrane protein</topology>
    </subcellularLocation>
</comment>
<dbReference type="STRING" id="372326.A0A1V4KQN9"/>
<feature type="transmembrane region" description="Helical" evidence="10">
    <location>
        <begin position="249"/>
        <end position="270"/>
    </location>
</feature>
<accession>A0A1V4KQN9</accession>
<keyword evidence="6 10" id="KW-1133">Transmembrane helix</keyword>
<dbReference type="AlphaFoldDB" id="A0A1V4KQN9"/>
<dbReference type="GO" id="GO:0005886">
    <property type="term" value="C:plasma membrane"/>
    <property type="evidence" value="ECO:0007669"/>
    <property type="project" value="TreeGrafter"/>
</dbReference>
<evidence type="ECO:0000259" key="11">
    <source>
        <dbReference type="SMART" id="SM00013"/>
    </source>
</evidence>
<dbReference type="SMART" id="SM00369">
    <property type="entry name" value="LRR_TYP"/>
    <property type="match status" value="3"/>
</dbReference>
<comment type="caution">
    <text evidence="12">The sequence shown here is derived from an EMBL/GenBank/DDBJ whole genome shotgun (WGS) entry which is preliminary data.</text>
</comment>
<dbReference type="OrthoDB" id="6343311at2759"/>
<dbReference type="Proteomes" id="UP000190648">
    <property type="component" value="Unassembled WGS sequence"/>
</dbReference>
<reference evidence="12 13" key="1">
    <citation type="submission" date="2016-02" db="EMBL/GenBank/DDBJ databases">
        <title>Band-tailed pigeon sequencing and assembly.</title>
        <authorList>
            <person name="Soares A.E."/>
            <person name="Novak B.J."/>
            <person name="Rice E.S."/>
            <person name="O'Connell B."/>
            <person name="Chang D."/>
            <person name="Weber S."/>
            <person name="Shapiro B."/>
        </authorList>
    </citation>
    <scope>NUCLEOTIDE SEQUENCE [LARGE SCALE GENOMIC DNA]</scope>
    <source>
        <strain evidence="12">BTP2013</strain>
        <tissue evidence="12">Blood</tissue>
    </source>
</reference>
<evidence type="ECO:0000256" key="5">
    <source>
        <dbReference type="ARBA" id="ARBA00022737"/>
    </source>
</evidence>
<evidence type="ECO:0000256" key="7">
    <source>
        <dbReference type="ARBA" id="ARBA00023136"/>
    </source>
</evidence>
<keyword evidence="5" id="KW-0677">Repeat</keyword>
<dbReference type="FunFam" id="3.80.10.10:FF:000069">
    <property type="entry name" value="leucine-rich repeat-containing protein 3B"/>
    <property type="match status" value="1"/>
</dbReference>
<evidence type="ECO:0000313" key="12">
    <source>
        <dbReference type="EMBL" id="OPJ86776.1"/>
    </source>
</evidence>
<dbReference type="PROSITE" id="PS51450">
    <property type="entry name" value="LRR"/>
    <property type="match status" value="2"/>
</dbReference>
<proteinExistence type="inferred from homology"/>
<evidence type="ECO:0000256" key="6">
    <source>
        <dbReference type="ARBA" id="ARBA00022989"/>
    </source>
</evidence>
<dbReference type="Pfam" id="PF01462">
    <property type="entry name" value="LRRNT"/>
    <property type="match status" value="1"/>
</dbReference>
<dbReference type="InterPro" id="IPR032675">
    <property type="entry name" value="LRR_dom_sf"/>
</dbReference>
<dbReference type="InterPro" id="IPR050541">
    <property type="entry name" value="LRR_TM_domain-containing"/>
</dbReference>
<dbReference type="InterPro" id="IPR000372">
    <property type="entry name" value="LRRNT"/>
</dbReference>
<evidence type="ECO:0000313" key="13">
    <source>
        <dbReference type="Proteomes" id="UP000190648"/>
    </source>
</evidence>
<dbReference type="SMART" id="SM00013">
    <property type="entry name" value="LRRNT"/>
    <property type="match status" value="1"/>
</dbReference>
<sequence length="301" mass="33033">MPCHILSTCRFPPAMREPWQGHSGAALPPRGCGSRRGAAGSHAELAGCKMSLSTTPAAGVAQAFFCLLLCVPWGSSCPPSCQCTERAGAKAVLCSSRHLEEIPKDIPRDAVFLKLDANSITRIPSNAFRHLSHLEELDLSRNAIEKIDRAAFKGVAAGLRTLDLSSNRIRSIPKEALLALNAKLRLANNPWHCECALQEVLWEARLDPDSVQDITCHTAPRQEYVGKPLLQVLDAGVNFCSVRQRTTDVAMFITMFGWFAMVIVYVICYVRHNRDDTCKHVDYLKSLPSPQGHAETTSTAL</sequence>
<keyword evidence="13" id="KW-1185">Reference proteome</keyword>
<name>A0A1V4KQN9_PATFA</name>
<gene>
    <name evidence="12" type="ORF">AV530_008998</name>
</gene>
<dbReference type="PANTHER" id="PTHR24369">
    <property type="entry name" value="ANTIGEN BSP, PUTATIVE-RELATED"/>
    <property type="match status" value="1"/>
</dbReference>
<organism evidence="12 13">
    <name type="scientific">Patagioenas fasciata monilis</name>
    <dbReference type="NCBI Taxonomy" id="372326"/>
    <lineage>
        <taxon>Eukaryota</taxon>
        <taxon>Metazoa</taxon>
        <taxon>Chordata</taxon>
        <taxon>Craniata</taxon>
        <taxon>Vertebrata</taxon>
        <taxon>Euteleostomi</taxon>
        <taxon>Archelosauria</taxon>
        <taxon>Archosauria</taxon>
        <taxon>Dinosauria</taxon>
        <taxon>Saurischia</taxon>
        <taxon>Theropoda</taxon>
        <taxon>Coelurosauria</taxon>
        <taxon>Aves</taxon>
        <taxon>Neognathae</taxon>
        <taxon>Neoaves</taxon>
        <taxon>Columbimorphae</taxon>
        <taxon>Columbiformes</taxon>
        <taxon>Columbidae</taxon>
        <taxon>Patagioenas</taxon>
    </lineage>
</organism>
<protein>
    <recommendedName>
        <fullName evidence="9">Leucine-rich repeat-containing protein 3</fullName>
    </recommendedName>
</protein>
<dbReference type="SUPFAM" id="SSF52058">
    <property type="entry name" value="L domain-like"/>
    <property type="match status" value="1"/>
</dbReference>
<keyword evidence="7 10" id="KW-0472">Membrane</keyword>
<dbReference type="Gene3D" id="3.80.10.10">
    <property type="entry name" value="Ribonuclease Inhibitor"/>
    <property type="match status" value="1"/>
</dbReference>
<dbReference type="Pfam" id="PF13855">
    <property type="entry name" value="LRR_8"/>
    <property type="match status" value="1"/>
</dbReference>
<evidence type="ECO:0000256" key="10">
    <source>
        <dbReference type="SAM" id="Phobius"/>
    </source>
</evidence>
<dbReference type="EMBL" id="LSYS01002180">
    <property type="protein sequence ID" value="OPJ86776.1"/>
    <property type="molecule type" value="Genomic_DNA"/>
</dbReference>
<evidence type="ECO:0000256" key="4">
    <source>
        <dbReference type="ARBA" id="ARBA00022729"/>
    </source>
</evidence>
<comment type="similarity">
    <text evidence="8">Belongs to the LRRC3 family.</text>
</comment>